<evidence type="ECO:0000313" key="2">
    <source>
        <dbReference type="EMBL" id="NGX99187.1"/>
    </source>
</evidence>
<dbReference type="InterPro" id="IPR005546">
    <property type="entry name" value="Autotransporte_beta"/>
</dbReference>
<protein>
    <submittedName>
        <fullName evidence="2">Autotransporter domain-containing protein</fullName>
    </submittedName>
</protein>
<evidence type="ECO:0000313" key="3">
    <source>
        <dbReference type="Proteomes" id="UP000480266"/>
    </source>
</evidence>
<feature type="non-terminal residue" evidence="2">
    <location>
        <position position="1"/>
    </location>
</feature>
<gene>
    <name evidence="2" type="ORF">G4V63_29510</name>
</gene>
<comment type="caution">
    <text evidence="2">The sequence shown here is derived from an EMBL/GenBank/DDBJ whole genome shotgun (WGS) entry which is preliminary data.</text>
</comment>
<keyword evidence="3" id="KW-1185">Reference proteome</keyword>
<sequence length="558" mass="57045">GVDWTLTGNGTFSTTTTVQAGTLRINGQLTSPAVGVQSGGTVTGNGTVVGNVTNNTGGNVRVDSGTLAFNGNYIHQMGAFFTVGVTPSANGVLAITGAGHTATLNGGTVRVMAGVGSYAPSTQYTILTTTGGRNGTFSGVTSNFAFLNPMLTYDPNNVYLTLVRNSIDFASVGITPNQISAGGGLAALGMTNPIVSAALMLTPDQARAAFDSVSGEIHPSLRSLMLDESSLIRDAILGRQRLDPASGSQATGFADEEESALAYARAKGAPKWPIKAQPPVIAPVYAAWVQGYGNWTRLNSDGNAATLRATSGGAIGGVDVTLNQNWRLGVATGGGRTDARVDARTSSATIDTFHLAAYGGGRLGDLAVRTGAAYSHHDISTTRTIAFPGFADMATASYNASTAQVFGEAAYGVVRSWVNAEAFANLAYVSVRSDGFTETGGPAALRVAQATTAATYSTLGLRAQAPIPAIGPWAMTARGSLGWQHAYDGATPVSLMSFAASPSPFAIAGVPIAADTLLVEAGLDALVHRNAVLGILYTGRLAADASAHSVRANLAVRF</sequence>
<dbReference type="SUPFAM" id="SSF103515">
    <property type="entry name" value="Autotransporter"/>
    <property type="match status" value="1"/>
</dbReference>
<dbReference type="NCBIfam" id="TIGR01414">
    <property type="entry name" value="autotrans_barl"/>
    <property type="match status" value="1"/>
</dbReference>
<dbReference type="AlphaFoldDB" id="A0A7C9VJ47"/>
<reference evidence="2" key="1">
    <citation type="submission" date="2020-02" db="EMBL/GenBank/DDBJ databases">
        <title>Draft genome sequence of Candidatus Afipia apatlaquensis IBT-C3, a potential strain for decolorization of textile dyes.</title>
        <authorList>
            <person name="Sanchez-Reyes A."/>
            <person name="Breton-Deval L."/>
            <person name="Mangelson H."/>
            <person name="Sanchez-Flores A."/>
        </authorList>
    </citation>
    <scope>NUCLEOTIDE SEQUENCE [LARGE SCALE GENOMIC DNA]</scope>
    <source>
        <strain evidence="2">IBT-C3</strain>
    </source>
</reference>
<proteinExistence type="predicted"/>
<organism evidence="2 3">
    <name type="scientific">Candidatus Afipia apatlaquensis</name>
    <dbReference type="NCBI Taxonomy" id="2712852"/>
    <lineage>
        <taxon>Bacteria</taxon>
        <taxon>Pseudomonadati</taxon>
        <taxon>Pseudomonadota</taxon>
        <taxon>Alphaproteobacteria</taxon>
        <taxon>Hyphomicrobiales</taxon>
        <taxon>Nitrobacteraceae</taxon>
        <taxon>Afipia</taxon>
    </lineage>
</organism>
<dbReference type="Gene3D" id="2.40.128.130">
    <property type="entry name" value="Autotransporter beta-domain"/>
    <property type="match status" value="1"/>
</dbReference>
<dbReference type="GO" id="GO:0019867">
    <property type="term" value="C:outer membrane"/>
    <property type="evidence" value="ECO:0007669"/>
    <property type="project" value="InterPro"/>
</dbReference>
<feature type="domain" description="Autotransporter" evidence="1">
    <location>
        <begin position="280"/>
        <end position="558"/>
    </location>
</feature>
<dbReference type="SMART" id="SM00869">
    <property type="entry name" value="Autotransporter"/>
    <property type="match status" value="1"/>
</dbReference>
<dbReference type="PROSITE" id="PS51208">
    <property type="entry name" value="AUTOTRANSPORTER"/>
    <property type="match status" value="1"/>
</dbReference>
<dbReference type="InterPro" id="IPR006315">
    <property type="entry name" value="OM_autotransptr_brl_dom"/>
</dbReference>
<dbReference type="InterPro" id="IPR036709">
    <property type="entry name" value="Autotransporte_beta_dom_sf"/>
</dbReference>
<name>A0A7C9VJ47_9BRAD</name>
<dbReference type="Proteomes" id="UP000480266">
    <property type="component" value="Unassembled WGS sequence"/>
</dbReference>
<dbReference type="EMBL" id="JAAMRR010001508">
    <property type="protein sequence ID" value="NGX99187.1"/>
    <property type="molecule type" value="Genomic_DNA"/>
</dbReference>
<accession>A0A7C9VJ47</accession>
<dbReference type="Pfam" id="PF03797">
    <property type="entry name" value="Autotransporter"/>
    <property type="match status" value="1"/>
</dbReference>
<evidence type="ECO:0000259" key="1">
    <source>
        <dbReference type="PROSITE" id="PS51208"/>
    </source>
</evidence>